<feature type="non-terminal residue" evidence="1">
    <location>
        <position position="1"/>
    </location>
</feature>
<gene>
    <name evidence="1" type="ORF">PECUL_23A009438</name>
</gene>
<proteinExistence type="predicted"/>
<dbReference type="Proteomes" id="UP001295444">
    <property type="component" value="Unassembled WGS sequence"/>
</dbReference>
<accession>A0AAD1TM03</accession>
<sequence length="61" mass="6986">GLITLENRAYVLEPQADSTSRHLFYKAEHLKLNSGSCSQHFNLSGISIIDTLKYSQEYLKR</sequence>
<protein>
    <submittedName>
        <fullName evidence="1">Disintegrin and metallo ase domain-containing 12 isoform X1</fullName>
    </submittedName>
</protein>
<organism evidence="1 2">
    <name type="scientific">Pelobates cultripes</name>
    <name type="common">Western spadefoot toad</name>
    <dbReference type="NCBI Taxonomy" id="61616"/>
    <lineage>
        <taxon>Eukaryota</taxon>
        <taxon>Metazoa</taxon>
        <taxon>Chordata</taxon>
        <taxon>Craniata</taxon>
        <taxon>Vertebrata</taxon>
        <taxon>Euteleostomi</taxon>
        <taxon>Amphibia</taxon>
        <taxon>Batrachia</taxon>
        <taxon>Anura</taxon>
        <taxon>Pelobatoidea</taxon>
        <taxon>Pelobatidae</taxon>
        <taxon>Pelobates</taxon>
    </lineage>
</organism>
<dbReference type="EMBL" id="CAKOES020000599">
    <property type="protein sequence ID" value="CAH2330368.1"/>
    <property type="molecule type" value="Genomic_DNA"/>
</dbReference>
<keyword evidence="2" id="KW-1185">Reference proteome</keyword>
<evidence type="ECO:0000313" key="1">
    <source>
        <dbReference type="EMBL" id="CAH2330368.1"/>
    </source>
</evidence>
<evidence type="ECO:0000313" key="2">
    <source>
        <dbReference type="Proteomes" id="UP001295444"/>
    </source>
</evidence>
<comment type="caution">
    <text evidence="1">The sequence shown here is derived from an EMBL/GenBank/DDBJ whole genome shotgun (WGS) entry which is preliminary data.</text>
</comment>
<reference evidence="1" key="1">
    <citation type="submission" date="2022-03" db="EMBL/GenBank/DDBJ databases">
        <authorList>
            <person name="Alioto T."/>
            <person name="Alioto T."/>
            <person name="Gomez Garrido J."/>
        </authorList>
    </citation>
    <scope>NUCLEOTIDE SEQUENCE</scope>
</reference>
<name>A0AAD1TM03_PELCU</name>
<dbReference type="AlphaFoldDB" id="A0AAD1TM03"/>
<feature type="non-terminal residue" evidence="1">
    <location>
        <position position="61"/>
    </location>
</feature>